<gene>
    <name evidence="1" type="ORF">LCGC14_2542320</name>
</gene>
<evidence type="ECO:0000313" key="1">
    <source>
        <dbReference type="EMBL" id="KKL11779.1"/>
    </source>
</evidence>
<dbReference type="EMBL" id="LAZR01041518">
    <property type="protein sequence ID" value="KKL11779.1"/>
    <property type="molecule type" value="Genomic_DNA"/>
</dbReference>
<proteinExistence type="predicted"/>
<reference evidence="1" key="1">
    <citation type="journal article" date="2015" name="Nature">
        <title>Complex archaea that bridge the gap between prokaryotes and eukaryotes.</title>
        <authorList>
            <person name="Spang A."/>
            <person name="Saw J.H."/>
            <person name="Jorgensen S.L."/>
            <person name="Zaremba-Niedzwiedzka K."/>
            <person name="Martijn J."/>
            <person name="Lind A.E."/>
            <person name="van Eijk R."/>
            <person name="Schleper C."/>
            <person name="Guy L."/>
            <person name="Ettema T.J."/>
        </authorList>
    </citation>
    <scope>NUCLEOTIDE SEQUENCE</scope>
</reference>
<dbReference type="AlphaFoldDB" id="A0A0F9AQE0"/>
<comment type="caution">
    <text evidence="1">The sequence shown here is derived from an EMBL/GenBank/DDBJ whole genome shotgun (WGS) entry which is preliminary data.</text>
</comment>
<name>A0A0F9AQE0_9ZZZZ</name>
<protein>
    <submittedName>
        <fullName evidence="1">Uncharacterized protein</fullName>
    </submittedName>
</protein>
<sequence>MYYEINISKNGQHLFATHERSITDIVKCRQVHLLLIQHFPKTKGYSIRVTRCESIGEIVNIAGWAEE</sequence>
<organism evidence="1">
    <name type="scientific">marine sediment metagenome</name>
    <dbReference type="NCBI Taxonomy" id="412755"/>
    <lineage>
        <taxon>unclassified sequences</taxon>
        <taxon>metagenomes</taxon>
        <taxon>ecological metagenomes</taxon>
    </lineage>
</organism>
<accession>A0A0F9AQE0</accession>